<evidence type="ECO:0000256" key="10">
    <source>
        <dbReference type="SAM" id="MobiDB-lite"/>
    </source>
</evidence>
<dbReference type="InterPro" id="IPR023997">
    <property type="entry name" value="TonB-dep_OMP_SusC/RagA_CS"/>
</dbReference>
<keyword evidence="4 8" id="KW-0812">Transmembrane</keyword>
<keyword evidence="7 8" id="KW-0998">Cell outer membrane</keyword>
<evidence type="ECO:0000256" key="9">
    <source>
        <dbReference type="RuleBase" id="RU003357"/>
    </source>
</evidence>
<keyword evidence="2 8" id="KW-0813">Transport</keyword>
<dbReference type="InterPro" id="IPR037066">
    <property type="entry name" value="Plug_dom_sf"/>
</dbReference>
<protein>
    <submittedName>
        <fullName evidence="13">TonB-linked outer membrane protein, SusC/RagA family</fullName>
    </submittedName>
</protein>
<evidence type="ECO:0000259" key="11">
    <source>
        <dbReference type="Pfam" id="PF00593"/>
    </source>
</evidence>
<dbReference type="InterPro" id="IPR008969">
    <property type="entry name" value="CarboxyPept-like_regulatory"/>
</dbReference>
<name>A0A1W2BNJ7_9SPHI</name>
<dbReference type="FunFam" id="2.170.130.10:FF:000008">
    <property type="entry name" value="SusC/RagA family TonB-linked outer membrane protein"/>
    <property type="match status" value="1"/>
</dbReference>
<dbReference type="Proteomes" id="UP000192756">
    <property type="component" value="Unassembled WGS sequence"/>
</dbReference>
<dbReference type="Gene3D" id="2.170.130.10">
    <property type="entry name" value="TonB-dependent receptor, plug domain"/>
    <property type="match status" value="1"/>
</dbReference>
<evidence type="ECO:0000313" key="14">
    <source>
        <dbReference type="Proteomes" id="UP000192756"/>
    </source>
</evidence>
<keyword evidence="6 8" id="KW-0472">Membrane</keyword>
<dbReference type="InterPro" id="IPR000531">
    <property type="entry name" value="Beta-barrel_TonB"/>
</dbReference>
<dbReference type="InterPro" id="IPR012910">
    <property type="entry name" value="Plug_dom"/>
</dbReference>
<dbReference type="PROSITE" id="PS52016">
    <property type="entry name" value="TONB_DEPENDENT_REC_3"/>
    <property type="match status" value="1"/>
</dbReference>
<organism evidence="13 14">
    <name type="scientific">Pedobacter africanus</name>
    <dbReference type="NCBI Taxonomy" id="151894"/>
    <lineage>
        <taxon>Bacteria</taxon>
        <taxon>Pseudomonadati</taxon>
        <taxon>Bacteroidota</taxon>
        <taxon>Sphingobacteriia</taxon>
        <taxon>Sphingobacteriales</taxon>
        <taxon>Sphingobacteriaceae</taxon>
        <taxon>Pedobacter</taxon>
    </lineage>
</organism>
<sequence>MKRNLHFSLGLVLLMVLSGFTVLAQVKLSGKVTDENNQPLPGVIVQQLNTQNKTATDVNGAYVITLEAAGGKALVFSYVGYTPVTLPYTGNAVLNAGMKPSASDLDEVVVVGYTSQKKSSLTGAIGTVNMAEADKRRVPDVAQVLQGQVAGVQVTQSTGAPGDPINIRIRGEGTIGNNSPLFIVDGVPSKDISFLNPSDIKSMTVLKDASAAAIYGSRASAGVVVITTNQGVAGKSRIDFNYFNGIQKATNLPQMLNATQYLNKQEEAWVNAGNTGTNPYTTAKSRTNLANTDWLDELFETGHSQSAQLSVSGGSEKVQYLLAGGFYKQNGIVVYNNDEYKRINFRANINANVTERFKLGTNFQLSNESQDALSSKGDAPGIIRHAFLRPPVLSVYKDPSDPTWSADDPFTDLPFYLNNNQVNGWDKNFELSQNPIALAYFSNDKRSNFRTFGNVYGEYALLADQSLKFRTNLGVDLLFRHNKQFLKNFGDDDGQGAKDDSGNFIDPGAGRQNRPNGLNEERGQQTNFTWNNTLAYDKTINQHQISALIGSEYISNKSDAISASRRRYDYTMDTFQYIDFGGTSRDLYNGGSGAESSLFSLFGSATYSYGNRYFVTGNLRADASSRFGENHKWGYFPSVSVGWKISQEGFMKDAEWISDLKLRASYGQLGNQEIGDYTYLTLIRKDGEEYKTDRYGNPDLKWETTTQTNIGLDLGLIKNSLYLSADYFHKVTSGILLPLQLPSLVGDVKPTNVNAGEVQNNGFELGLTYTNQQHEFKYSINGNIATLKNKVLKLHPNLSLIGSLQSPFRTVVGESLNSFYGYKMIGIYQNAAEVASHLHGTPGYTEKPGDIKFADLDGNGVINDNDKQFIGSNIPDLTYGLTFSGSYKGFDLSVLLQGVEGIDKYNQLKQIIDYDSRPFNHTTAVLESWHGEGTSNTVPRLTLGKNGGDKVSSVFVENASYFRIKNIELGYSFGPIVKKMNIGVQNIRLYVSGQNLYTRTKYSGLDPETVDAQDFGTYPQSRAFLFGVNVNF</sequence>
<gene>
    <name evidence="13" type="ORF">SAMN04488524_2512</name>
</gene>
<dbReference type="EMBL" id="FWXT01000001">
    <property type="protein sequence ID" value="SMC74487.1"/>
    <property type="molecule type" value="Genomic_DNA"/>
</dbReference>
<evidence type="ECO:0000259" key="12">
    <source>
        <dbReference type="Pfam" id="PF07715"/>
    </source>
</evidence>
<dbReference type="RefSeq" id="WP_084238993.1">
    <property type="nucleotide sequence ID" value="NZ_FWXT01000001.1"/>
</dbReference>
<comment type="similarity">
    <text evidence="8 9">Belongs to the TonB-dependent receptor family.</text>
</comment>
<dbReference type="InterPro" id="IPR036942">
    <property type="entry name" value="Beta-barrel_TonB_sf"/>
</dbReference>
<keyword evidence="5 9" id="KW-0798">TonB box</keyword>
<dbReference type="GO" id="GO:0009279">
    <property type="term" value="C:cell outer membrane"/>
    <property type="evidence" value="ECO:0007669"/>
    <property type="project" value="UniProtKB-SubCell"/>
</dbReference>
<dbReference type="NCBIfam" id="TIGR04056">
    <property type="entry name" value="OMP_RagA_SusC"/>
    <property type="match status" value="1"/>
</dbReference>
<evidence type="ECO:0000256" key="2">
    <source>
        <dbReference type="ARBA" id="ARBA00022448"/>
    </source>
</evidence>
<evidence type="ECO:0000256" key="1">
    <source>
        <dbReference type="ARBA" id="ARBA00004571"/>
    </source>
</evidence>
<evidence type="ECO:0000256" key="8">
    <source>
        <dbReference type="PROSITE-ProRule" id="PRU01360"/>
    </source>
</evidence>
<dbReference type="Pfam" id="PF00593">
    <property type="entry name" value="TonB_dep_Rec_b-barrel"/>
    <property type="match status" value="1"/>
</dbReference>
<evidence type="ECO:0000256" key="5">
    <source>
        <dbReference type="ARBA" id="ARBA00023077"/>
    </source>
</evidence>
<reference evidence="14" key="1">
    <citation type="submission" date="2017-04" db="EMBL/GenBank/DDBJ databases">
        <authorList>
            <person name="Varghese N."/>
            <person name="Submissions S."/>
        </authorList>
    </citation>
    <scope>NUCLEOTIDE SEQUENCE [LARGE SCALE GENOMIC DNA]</scope>
    <source>
        <strain evidence="14">DSM 12126</strain>
    </source>
</reference>
<comment type="subcellular location">
    <subcellularLocation>
        <location evidence="1 8">Cell outer membrane</location>
        <topology evidence="1 8">Multi-pass membrane protein</topology>
    </subcellularLocation>
</comment>
<evidence type="ECO:0000256" key="7">
    <source>
        <dbReference type="ARBA" id="ARBA00023237"/>
    </source>
</evidence>
<dbReference type="Gene3D" id="2.60.40.1120">
    <property type="entry name" value="Carboxypeptidase-like, regulatory domain"/>
    <property type="match status" value="1"/>
</dbReference>
<proteinExistence type="inferred from homology"/>
<keyword evidence="3 8" id="KW-1134">Transmembrane beta strand</keyword>
<dbReference type="STRING" id="151894.SAMN04488524_2512"/>
<dbReference type="Gene3D" id="2.40.170.20">
    <property type="entry name" value="TonB-dependent receptor, beta-barrel domain"/>
    <property type="match status" value="1"/>
</dbReference>
<feature type="region of interest" description="Disordered" evidence="10">
    <location>
        <begin position="490"/>
        <end position="523"/>
    </location>
</feature>
<feature type="domain" description="TonB-dependent receptor plug" evidence="12">
    <location>
        <begin position="118"/>
        <end position="223"/>
    </location>
</feature>
<evidence type="ECO:0000256" key="4">
    <source>
        <dbReference type="ARBA" id="ARBA00022692"/>
    </source>
</evidence>
<keyword evidence="14" id="KW-1185">Reference proteome</keyword>
<evidence type="ECO:0000313" key="13">
    <source>
        <dbReference type="EMBL" id="SMC74487.1"/>
    </source>
</evidence>
<dbReference type="AlphaFoldDB" id="A0A1W2BNJ7"/>
<dbReference type="SUPFAM" id="SSF56935">
    <property type="entry name" value="Porins"/>
    <property type="match status" value="1"/>
</dbReference>
<feature type="domain" description="TonB-dependent receptor-like beta-barrel" evidence="11">
    <location>
        <begin position="416"/>
        <end position="996"/>
    </location>
</feature>
<dbReference type="Pfam" id="PF07715">
    <property type="entry name" value="Plug"/>
    <property type="match status" value="1"/>
</dbReference>
<dbReference type="InterPro" id="IPR023996">
    <property type="entry name" value="TonB-dep_OMP_SusC/RagA"/>
</dbReference>
<dbReference type="InterPro" id="IPR039426">
    <property type="entry name" value="TonB-dep_rcpt-like"/>
</dbReference>
<dbReference type="NCBIfam" id="TIGR04057">
    <property type="entry name" value="SusC_RagA_signa"/>
    <property type="match status" value="1"/>
</dbReference>
<evidence type="ECO:0000256" key="3">
    <source>
        <dbReference type="ARBA" id="ARBA00022452"/>
    </source>
</evidence>
<accession>A0A1W2BNJ7</accession>
<dbReference type="SUPFAM" id="SSF49464">
    <property type="entry name" value="Carboxypeptidase regulatory domain-like"/>
    <property type="match status" value="1"/>
</dbReference>
<evidence type="ECO:0000256" key="6">
    <source>
        <dbReference type="ARBA" id="ARBA00023136"/>
    </source>
</evidence>
<dbReference type="Pfam" id="PF13715">
    <property type="entry name" value="CarbopepD_reg_2"/>
    <property type="match status" value="1"/>
</dbReference>